<accession>X0TRL5</accession>
<protein>
    <submittedName>
        <fullName evidence="1">Uncharacterized protein</fullName>
    </submittedName>
</protein>
<dbReference type="AlphaFoldDB" id="X0TRL5"/>
<evidence type="ECO:0000313" key="1">
    <source>
        <dbReference type="EMBL" id="GAF95859.1"/>
    </source>
</evidence>
<proteinExistence type="predicted"/>
<dbReference type="EMBL" id="BARS01011984">
    <property type="protein sequence ID" value="GAF95859.1"/>
    <property type="molecule type" value="Genomic_DNA"/>
</dbReference>
<gene>
    <name evidence="1" type="ORF">S01H1_21569</name>
</gene>
<comment type="caution">
    <text evidence="1">The sequence shown here is derived from an EMBL/GenBank/DDBJ whole genome shotgun (WGS) entry which is preliminary data.</text>
</comment>
<reference evidence="1" key="1">
    <citation type="journal article" date="2014" name="Front. Microbiol.">
        <title>High frequency of phylogenetically diverse reductive dehalogenase-homologous genes in deep subseafloor sedimentary metagenomes.</title>
        <authorList>
            <person name="Kawai M."/>
            <person name="Futagami T."/>
            <person name="Toyoda A."/>
            <person name="Takaki Y."/>
            <person name="Nishi S."/>
            <person name="Hori S."/>
            <person name="Arai W."/>
            <person name="Tsubouchi T."/>
            <person name="Morono Y."/>
            <person name="Uchiyama I."/>
            <person name="Ito T."/>
            <person name="Fujiyama A."/>
            <person name="Inagaki F."/>
            <person name="Takami H."/>
        </authorList>
    </citation>
    <scope>NUCLEOTIDE SEQUENCE</scope>
    <source>
        <strain evidence="1">Expedition CK06-06</strain>
    </source>
</reference>
<organism evidence="1">
    <name type="scientific">marine sediment metagenome</name>
    <dbReference type="NCBI Taxonomy" id="412755"/>
    <lineage>
        <taxon>unclassified sequences</taxon>
        <taxon>metagenomes</taxon>
        <taxon>ecological metagenomes</taxon>
    </lineage>
</organism>
<name>X0TRL5_9ZZZZ</name>
<sequence>MFKRGLWKEQRQLEIVHSKYGQKALRKHFLTSEAGRTEIFFLDAISKYMGLNSVPKVLDTTDTYVDLEYVKGIRLHTVFMALKELGKEISSANILRANLLQRCVVEAMRIQTVIVQSLNACKTSFTIYPFQEKVLSLLDLFNHCLDLGLDMPALTTEIKLSCTYAESIDCLIPFRDAAPKNMILR</sequence>
<feature type="non-terminal residue" evidence="1">
    <location>
        <position position="185"/>
    </location>
</feature>